<dbReference type="Proteomes" id="UP000249254">
    <property type="component" value="Unassembled WGS sequence"/>
</dbReference>
<accession>A0A328A8L5</accession>
<gene>
    <name evidence="2" type="ORF">DJ017_19880</name>
</gene>
<evidence type="ECO:0000256" key="1">
    <source>
        <dbReference type="SAM" id="MobiDB-lite"/>
    </source>
</evidence>
<feature type="compositionally biased region" description="Acidic residues" evidence="1">
    <location>
        <begin position="291"/>
        <end position="302"/>
    </location>
</feature>
<feature type="region of interest" description="Disordered" evidence="1">
    <location>
        <begin position="279"/>
        <end position="302"/>
    </location>
</feature>
<evidence type="ECO:0000313" key="2">
    <source>
        <dbReference type="EMBL" id="RAK50815.1"/>
    </source>
</evidence>
<organism evidence="2 3">
    <name type="scientific">Phenylobacterium soli</name>
    <dbReference type="NCBI Taxonomy" id="2170551"/>
    <lineage>
        <taxon>Bacteria</taxon>
        <taxon>Pseudomonadati</taxon>
        <taxon>Pseudomonadota</taxon>
        <taxon>Alphaproteobacteria</taxon>
        <taxon>Caulobacterales</taxon>
        <taxon>Caulobacteraceae</taxon>
        <taxon>Phenylobacterium</taxon>
    </lineage>
</organism>
<proteinExistence type="predicted"/>
<dbReference type="EMBL" id="QFYQ01000004">
    <property type="protein sequence ID" value="RAK50815.1"/>
    <property type="molecule type" value="Genomic_DNA"/>
</dbReference>
<comment type="caution">
    <text evidence="2">The sequence shown here is derived from an EMBL/GenBank/DDBJ whole genome shotgun (WGS) entry which is preliminary data.</text>
</comment>
<dbReference type="AlphaFoldDB" id="A0A328A8L5"/>
<evidence type="ECO:0000313" key="3">
    <source>
        <dbReference type="Proteomes" id="UP000249254"/>
    </source>
</evidence>
<name>A0A328A8L5_9CAUL</name>
<reference evidence="3" key="1">
    <citation type="submission" date="2018-05" db="EMBL/GenBank/DDBJ databases">
        <authorList>
            <person name="Li X."/>
        </authorList>
    </citation>
    <scope>NUCLEOTIDE SEQUENCE [LARGE SCALE GENOMIC DNA]</scope>
    <source>
        <strain evidence="3">LX32</strain>
    </source>
</reference>
<sequence>MTTAPISLYFDLEPGQVADLEVVSRASLAFAAAVKDLAFFIDPSLDIRIELQSATESSLDFHNLIRNLRKKAGESLSLGALILAAAEGIGTGIRDYEIEKAIAHIQGDDHKGFTPEQLSQLRAMADAANEGRVAQPPVQRFYQEIDRDPAIRGVGTSLTPGEKPRALVPRSEFAARAGRAAPREETVNRRTRVEDIPVVLISPVLVAGTRRWKLKSAEGEFGATIKDEEFVRRVLNGTTNVRMKAGIEMSVELETVEEFRHGVWQVIEHNVLRVFGLTEPPTQGDLLPPDGDNDQSEDGDDD</sequence>
<keyword evidence="3" id="KW-1185">Reference proteome</keyword>
<protein>
    <submittedName>
        <fullName evidence="2">Uncharacterized protein</fullName>
    </submittedName>
</protein>